<dbReference type="InterPro" id="IPR025960">
    <property type="entry name" value="RVT_N"/>
</dbReference>
<organism evidence="2">
    <name type="scientific">mine drainage metagenome</name>
    <dbReference type="NCBI Taxonomy" id="410659"/>
    <lineage>
        <taxon>unclassified sequences</taxon>
        <taxon>metagenomes</taxon>
        <taxon>ecological metagenomes</taxon>
    </lineage>
</organism>
<reference evidence="2" key="2">
    <citation type="journal article" date="2014" name="ISME J.">
        <title>Microbial stratification in low pH oxic and suboxic macroscopic growths along an acid mine drainage.</title>
        <authorList>
            <person name="Mendez-Garcia C."/>
            <person name="Mesa V."/>
            <person name="Sprenger R.R."/>
            <person name="Richter M."/>
            <person name="Diez M.S."/>
            <person name="Solano J."/>
            <person name="Bargiela R."/>
            <person name="Golyshina O.V."/>
            <person name="Manteca A."/>
            <person name="Ramos J.L."/>
            <person name="Gallego J.R."/>
            <person name="Llorente I."/>
            <person name="Martins Dos Santos V.A."/>
            <person name="Jensen O.N."/>
            <person name="Pelaez A.I."/>
            <person name="Sanchez J."/>
            <person name="Ferrer M."/>
        </authorList>
    </citation>
    <scope>NUCLEOTIDE SEQUENCE</scope>
</reference>
<dbReference type="PANTHER" id="PTHR34047:SF8">
    <property type="entry name" value="PROTEIN YKFC"/>
    <property type="match status" value="1"/>
</dbReference>
<evidence type="ECO:0000313" key="2">
    <source>
        <dbReference type="EMBL" id="EQD50282.1"/>
    </source>
</evidence>
<dbReference type="InterPro" id="IPR051083">
    <property type="entry name" value="GrpII_Intron_Splice-Mob/Def"/>
</dbReference>
<dbReference type="InterPro" id="IPR043502">
    <property type="entry name" value="DNA/RNA_pol_sf"/>
</dbReference>
<evidence type="ECO:0000259" key="1">
    <source>
        <dbReference type="PROSITE" id="PS50878"/>
    </source>
</evidence>
<comment type="caution">
    <text evidence="2">The sequence shown here is derived from an EMBL/GenBank/DDBJ whole genome shotgun (WGS) entry which is preliminary data.</text>
</comment>
<dbReference type="EMBL" id="AUZY01007321">
    <property type="protein sequence ID" value="EQD50282.1"/>
    <property type="molecule type" value="Genomic_DNA"/>
</dbReference>
<protein>
    <submittedName>
        <fullName evidence="2">Group II intron-associated</fullName>
    </submittedName>
</protein>
<dbReference type="Pfam" id="PF00078">
    <property type="entry name" value="RVT_1"/>
    <property type="match status" value="1"/>
</dbReference>
<dbReference type="AlphaFoldDB" id="T1A064"/>
<feature type="non-terminal residue" evidence="2">
    <location>
        <position position="258"/>
    </location>
</feature>
<proteinExistence type="predicted"/>
<feature type="domain" description="Reverse transcriptase" evidence="1">
    <location>
        <begin position="45"/>
        <end position="258"/>
    </location>
</feature>
<dbReference type="PANTHER" id="PTHR34047">
    <property type="entry name" value="NUCLEAR INTRON MATURASE 1, MITOCHONDRIAL-RELATED"/>
    <property type="match status" value="1"/>
</dbReference>
<dbReference type="InterPro" id="IPR000477">
    <property type="entry name" value="RT_dom"/>
</dbReference>
<reference evidence="2" key="1">
    <citation type="submission" date="2013-08" db="EMBL/GenBank/DDBJ databases">
        <authorList>
            <person name="Mendez C."/>
            <person name="Richter M."/>
            <person name="Ferrer M."/>
            <person name="Sanchez J."/>
        </authorList>
    </citation>
    <scope>NUCLEOTIDE SEQUENCE</scope>
</reference>
<dbReference type="Pfam" id="PF13655">
    <property type="entry name" value="RVT_N"/>
    <property type="match status" value="1"/>
</dbReference>
<dbReference type="PROSITE" id="PS50878">
    <property type="entry name" value="RT_POL"/>
    <property type="match status" value="1"/>
</dbReference>
<dbReference type="CDD" id="cd01651">
    <property type="entry name" value="RT_G2_intron"/>
    <property type="match status" value="1"/>
</dbReference>
<sequence>MQNILTRSLSARALAVKRVTTNKGVRTPGVDRVLWTTHKQKMNSLKKLTQRRNYHPLPLRRIYIPKKNGKLRPLGIPTMLDRAMQALYLLALLPVAEEETYPHSYGFRPYRSVADAIEQCFKLLSRSSSPEWVLEGDIVGCFDNIDHDWLLQHVLMDRKMLENWLKSGFIDGRSLHPTPAGTPQGGIISPTAAVITLSGLGPYLASLFPKSDRVHTVIYADDFIVTGASQEILEREVRPAIILFLRERGLELSPEKTR</sequence>
<dbReference type="SUPFAM" id="SSF56672">
    <property type="entry name" value="DNA/RNA polymerases"/>
    <property type="match status" value="1"/>
</dbReference>
<name>T1A064_9ZZZZ</name>
<accession>T1A064</accession>
<gene>
    <name evidence="2" type="ORF">B1B_11294</name>
</gene>